<proteinExistence type="predicted"/>
<dbReference type="OrthoDB" id="2617012at2"/>
<dbReference type="AlphaFoldDB" id="A0A431VU81"/>
<dbReference type="PANTHER" id="PTHR40260:SF2">
    <property type="entry name" value="BLR8190 PROTEIN"/>
    <property type="match status" value="1"/>
</dbReference>
<dbReference type="SUPFAM" id="SSF54909">
    <property type="entry name" value="Dimeric alpha+beta barrel"/>
    <property type="match status" value="1"/>
</dbReference>
<evidence type="ECO:0000313" key="3">
    <source>
        <dbReference type="Proteomes" id="UP000271374"/>
    </source>
</evidence>
<feature type="domain" description="EthD" evidence="1">
    <location>
        <begin position="19"/>
        <end position="92"/>
    </location>
</feature>
<accession>A0A431VU81</accession>
<dbReference type="NCBIfam" id="TIGR02118">
    <property type="entry name" value="EthD family reductase"/>
    <property type="match status" value="1"/>
</dbReference>
<gene>
    <name evidence="2" type="ORF">EKG37_20825</name>
</gene>
<sequence length="105" mass="12193">MNMATITFCYKTDVPFNEEYYRDKHLAWCNEVLKPLGMQRYEVKKFYQALDGSKPPYQVTTTLYFESSEALQAVLASEASQEGLKDVVNFYEGFPDMFVGEVVYQ</sequence>
<dbReference type="PANTHER" id="PTHR40260">
    <property type="entry name" value="BLR8190 PROTEIN"/>
    <property type="match status" value="1"/>
</dbReference>
<dbReference type="GO" id="GO:0016491">
    <property type="term" value="F:oxidoreductase activity"/>
    <property type="evidence" value="ECO:0007669"/>
    <property type="project" value="InterPro"/>
</dbReference>
<comment type="caution">
    <text evidence="2">The sequence shown here is derived from an EMBL/GenBank/DDBJ whole genome shotgun (WGS) entry which is preliminary data.</text>
</comment>
<keyword evidence="3" id="KW-1185">Reference proteome</keyword>
<evidence type="ECO:0000313" key="2">
    <source>
        <dbReference type="EMBL" id="RTR26752.1"/>
    </source>
</evidence>
<dbReference type="Proteomes" id="UP000271374">
    <property type="component" value="Unassembled WGS sequence"/>
</dbReference>
<name>A0A431VU81_9BACI</name>
<protein>
    <submittedName>
        <fullName evidence="2">EthD family reductase</fullName>
    </submittedName>
</protein>
<organism evidence="2 3">
    <name type="scientific">Bacillus yapensis</name>
    <dbReference type="NCBI Taxonomy" id="2492960"/>
    <lineage>
        <taxon>Bacteria</taxon>
        <taxon>Bacillati</taxon>
        <taxon>Bacillota</taxon>
        <taxon>Bacilli</taxon>
        <taxon>Bacillales</taxon>
        <taxon>Bacillaceae</taxon>
        <taxon>Bacillus</taxon>
    </lineage>
</organism>
<dbReference type="Gene3D" id="3.30.70.100">
    <property type="match status" value="1"/>
</dbReference>
<dbReference type="EMBL" id="RXNT01000022">
    <property type="protein sequence ID" value="RTR26752.1"/>
    <property type="molecule type" value="Genomic_DNA"/>
</dbReference>
<dbReference type="InterPro" id="IPR009799">
    <property type="entry name" value="EthD_dom"/>
</dbReference>
<dbReference type="InterPro" id="IPR011008">
    <property type="entry name" value="Dimeric_a/b-barrel"/>
</dbReference>
<dbReference type="Pfam" id="PF07110">
    <property type="entry name" value="EthD"/>
    <property type="match status" value="1"/>
</dbReference>
<reference evidence="2 3" key="1">
    <citation type="submission" date="2018-12" db="EMBL/GenBank/DDBJ databases">
        <title>Bacillus yapensis draft genome sequence.</title>
        <authorList>
            <person name="Yu L."/>
            <person name="Xu X."/>
            <person name="Tang X."/>
        </authorList>
    </citation>
    <scope>NUCLEOTIDE SEQUENCE [LARGE SCALE GENOMIC DNA]</scope>
    <source>
        <strain evidence="2 3">XXST-01</strain>
    </source>
</reference>
<evidence type="ECO:0000259" key="1">
    <source>
        <dbReference type="Pfam" id="PF07110"/>
    </source>
</evidence>